<evidence type="ECO:0000256" key="1">
    <source>
        <dbReference type="SAM" id="SignalP"/>
    </source>
</evidence>
<dbReference type="AlphaFoldDB" id="A0A1M6GRG2"/>
<dbReference type="Gene3D" id="3.10.620.30">
    <property type="match status" value="1"/>
</dbReference>
<name>A0A1M6GRG2_9FLAO</name>
<dbReference type="Gene3D" id="2.60.40.3140">
    <property type="match status" value="1"/>
</dbReference>
<evidence type="ECO:0000313" key="2">
    <source>
        <dbReference type="EMBL" id="SHJ12545.1"/>
    </source>
</evidence>
<evidence type="ECO:0008006" key="4">
    <source>
        <dbReference type="Google" id="ProtNLM"/>
    </source>
</evidence>
<feature type="signal peptide" evidence="1">
    <location>
        <begin position="1"/>
        <end position="24"/>
    </location>
</feature>
<proteinExistence type="predicted"/>
<keyword evidence="1" id="KW-0732">Signal</keyword>
<dbReference type="RefSeq" id="WP_159432718.1">
    <property type="nucleotide sequence ID" value="NZ_FQYY01000008.1"/>
</dbReference>
<feature type="chain" id="PRO_5012206598" description="Transglutaminase-like superfamily protein" evidence="1">
    <location>
        <begin position="25"/>
        <end position="653"/>
    </location>
</feature>
<dbReference type="EMBL" id="FQYY01000008">
    <property type="protein sequence ID" value="SHJ12545.1"/>
    <property type="molecule type" value="Genomic_DNA"/>
</dbReference>
<accession>A0A1M6GRG2</accession>
<protein>
    <recommendedName>
        <fullName evidence="4">Transglutaminase-like superfamily protein</fullName>
    </recommendedName>
</protein>
<dbReference type="STRING" id="579105.SAMN04488096_108182"/>
<sequence length="653" mass="76505">MKTRLSTILILLIFLSLKFTLVNAQEVEFRNVTKEELLKQKSDIDSTAGAEILYYNREVFFNVTYSSVYLVTEVHKRIKFYNDRPEDLAYATEKIRLYIKESNEEVSKIKAYSYNLKNNYIEETKLDKSQIFENELSESTAEVSFTLPKVKKGTVVDFTYRIQSPYYWSIDEFQFQFDIPAKKISAKIYTPQDFRFNRINKGYIVPKFKEETKVDQRLGGNAVVYNYDVENVVPLKEESLVDNIENYRGGVLFELTYLKRSNGTIKNFAQTWADVAKTIAYTEDYDYNIKRDGVFKDDIDFIVDKNLETVELAKEILSHAQKSIKWNGRKSKYFQNGIRNAYKENSGNSADVNLSLVAMLRYAGINASPIIISTRDNLKPLYPTVDRLNYVIAYFKHNNEDYYLDATDPFSEINILPIRAYNWNGIMVDNPNKVWKLVDLKIPQPSKYSSIISGTLNEEGIIKGKISVKKENHYAYLAKKKYNALAEEDYLIEKEENLNNILIENYEAENIYDSGDFKESYSYEYENAVDIIGDKIFLKPILFYKDQENFFKEKERKYPIDFIFPFKDKYLINLKIPENYEVSSLPKSLKIKFGESSAYYQFILSNNGKFIRLAVDYELMQTKIAPQDYNTLKEFYDQKIAKEEEQIVLTKIK</sequence>
<reference evidence="2 3" key="1">
    <citation type="submission" date="2016-11" db="EMBL/GenBank/DDBJ databases">
        <authorList>
            <person name="Jaros S."/>
            <person name="Januszkiewicz K."/>
            <person name="Wedrychowicz H."/>
        </authorList>
    </citation>
    <scope>NUCLEOTIDE SEQUENCE [LARGE SCALE GENOMIC DNA]</scope>
    <source>
        <strain evidence="2 3">DSM 21425</strain>
    </source>
</reference>
<evidence type="ECO:0000313" key="3">
    <source>
        <dbReference type="Proteomes" id="UP000184225"/>
    </source>
</evidence>
<dbReference type="OrthoDB" id="98874at2"/>
<dbReference type="Proteomes" id="UP000184225">
    <property type="component" value="Unassembled WGS sequence"/>
</dbReference>
<gene>
    <name evidence="2" type="ORF">SAMN04488096_108182</name>
</gene>
<dbReference type="Gene3D" id="2.60.120.1130">
    <property type="match status" value="1"/>
</dbReference>
<keyword evidence="3" id="KW-1185">Reference proteome</keyword>
<organism evidence="2 3">
    <name type="scientific">Mesonia phycicola</name>
    <dbReference type="NCBI Taxonomy" id="579105"/>
    <lineage>
        <taxon>Bacteria</taxon>
        <taxon>Pseudomonadati</taxon>
        <taxon>Bacteroidota</taxon>
        <taxon>Flavobacteriia</taxon>
        <taxon>Flavobacteriales</taxon>
        <taxon>Flavobacteriaceae</taxon>
        <taxon>Mesonia</taxon>
    </lineage>
</organism>